<evidence type="ECO:0000313" key="2">
    <source>
        <dbReference type="EMBL" id="QJB35444.1"/>
    </source>
</evidence>
<dbReference type="EMBL" id="CP051205">
    <property type="protein sequence ID" value="QJB35444.1"/>
    <property type="molecule type" value="Genomic_DNA"/>
</dbReference>
<gene>
    <name evidence="2" type="ORF">HF329_30705</name>
</gene>
<evidence type="ECO:0000256" key="1">
    <source>
        <dbReference type="SAM" id="Phobius"/>
    </source>
</evidence>
<dbReference type="RefSeq" id="WP_168810510.1">
    <property type="nucleotide sequence ID" value="NZ_CP051205.1"/>
</dbReference>
<keyword evidence="1" id="KW-0472">Membrane</keyword>
<feature type="transmembrane region" description="Helical" evidence="1">
    <location>
        <begin position="52"/>
        <end position="73"/>
    </location>
</feature>
<organism evidence="2 3">
    <name type="scientific">Chitinophaga oryzae</name>
    <dbReference type="NCBI Taxonomy" id="2725414"/>
    <lineage>
        <taxon>Bacteria</taxon>
        <taxon>Pseudomonadati</taxon>
        <taxon>Bacteroidota</taxon>
        <taxon>Chitinophagia</taxon>
        <taxon>Chitinophagales</taxon>
        <taxon>Chitinophagaceae</taxon>
        <taxon>Chitinophaga</taxon>
    </lineage>
</organism>
<feature type="transmembrane region" description="Helical" evidence="1">
    <location>
        <begin position="21"/>
        <end position="40"/>
    </location>
</feature>
<accession>A0AAE6ZME9</accession>
<proteinExistence type="predicted"/>
<keyword evidence="1" id="KW-0812">Transmembrane</keyword>
<feature type="transmembrane region" description="Helical" evidence="1">
    <location>
        <begin position="206"/>
        <end position="229"/>
    </location>
</feature>
<reference evidence="3" key="1">
    <citation type="submission" date="2020-04" db="EMBL/GenBank/DDBJ databases">
        <authorList>
            <person name="Kittiwongwattana C."/>
        </authorList>
    </citation>
    <scope>NUCLEOTIDE SEQUENCE [LARGE SCALE GENOMIC DNA]</scope>
    <source>
        <strain evidence="3">1310</strain>
    </source>
</reference>
<keyword evidence="1" id="KW-1133">Transmembrane helix</keyword>
<dbReference type="AlphaFoldDB" id="A0AAE6ZME9"/>
<protein>
    <submittedName>
        <fullName evidence="2">Uncharacterized protein</fullName>
    </submittedName>
</protein>
<name>A0AAE6ZME9_9BACT</name>
<evidence type="ECO:0000313" key="3">
    <source>
        <dbReference type="Proteomes" id="UP000502421"/>
    </source>
</evidence>
<dbReference type="KEGG" id="coy:HF329_30705"/>
<sequence>MTAIKEKEFRFQGLDLRTEMWLGLAILPILVTVLAGLFYLLKTVLSFNLLKIPRGLIVVVVLGTSLFSIHWLAKLIRDKTWIVRVTADRLLIRFRRRQFDIPLDSIREIKNLGSTEHRYLSFFTTDGQTVRIRVGNGAMTPFSKKEDIQTVDDLITHLKPYMDKYFNKKELRNKINQYPFPHCGVYIVKSEPLTYRWIEKLTPGQVILLIFGGGVAFIVLLLQVLFYYIDHKS</sequence>
<dbReference type="Proteomes" id="UP000502421">
    <property type="component" value="Chromosome"/>
</dbReference>